<dbReference type="SMART" id="SM01235">
    <property type="entry name" value="Haem_bd"/>
    <property type="match status" value="1"/>
</dbReference>
<dbReference type="Proteomes" id="UP000078459">
    <property type="component" value="Unassembled WGS sequence"/>
</dbReference>
<dbReference type="InterPro" id="IPR025992">
    <property type="entry name" value="Haem-bd"/>
</dbReference>
<evidence type="ECO:0000313" key="2">
    <source>
        <dbReference type="EMBL" id="OAQ41920.1"/>
    </source>
</evidence>
<evidence type="ECO:0000313" key="3">
    <source>
        <dbReference type="Proteomes" id="UP000078459"/>
    </source>
</evidence>
<dbReference type="Pfam" id="PF14376">
    <property type="entry name" value="Haem_bd"/>
    <property type="match status" value="1"/>
</dbReference>
<comment type="caution">
    <text evidence="2">The sequence shown here is derived from an EMBL/GenBank/DDBJ whole genome shotgun (WGS) entry which is preliminary data.</text>
</comment>
<organism evidence="2 3">
    <name type="scientific">Pedobacter psychrophilus</name>
    <dbReference type="NCBI Taxonomy" id="1826909"/>
    <lineage>
        <taxon>Bacteria</taxon>
        <taxon>Pseudomonadati</taxon>
        <taxon>Bacteroidota</taxon>
        <taxon>Sphingobacteriia</taxon>
        <taxon>Sphingobacteriales</taxon>
        <taxon>Sphingobacteriaceae</taxon>
        <taxon>Pedobacter</taxon>
    </lineage>
</organism>
<reference evidence="2 3" key="1">
    <citation type="submission" date="2016-04" db="EMBL/GenBank/DDBJ databases">
        <authorList>
            <person name="Evans L.H."/>
            <person name="Alamgir A."/>
            <person name="Owens N."/>
            <person name="Weber N.D."/>
            <person name="Virtaneva K."/>
            <person name="Barbian K."/>
            <person name="Babar A."/>
            <person name="Rosenke K."/>
        </authorList>
    </citation>
    <scope>NUCLEOTIDE SEQUENCE [LARGE SCALE GENOMIC DNA]</scope>
    <source>
        <strain evidence="2 3">CCM 8644</strain>
    </source>
</reference>
<feature type="domain" description="Haem-binding" evidence="1">
    <location>
        <begin position="10"/>
        <end position="145"/>
    </location>
</feature>
<name>A0A179DMH0_9SPHI</name>
<gene>
    <name evidence="2" type="ORF">A5893_02030</name>
</gene>
<dbReference type="EMBL" id="LWHJ01000011">
    <property type="protein sequence ID" value="OAQ41920.1"/>
    <property type="molecule type" value="Genomic_DNA"/>
</dbReference>
<dbReference type="STRING" id="1826909.A5893_02030"/>
<keyword evidence="3" id="KW-1185">Reference proteome</keyword>
<protein>
    <submittedName>
        <fullName evidence="2">Cytochrome C</fullName>
    </submittedName>
</protein>
<reference evidence="2 3" key="2">
    <citation type="submission" date="2016-06" db="EMBL/GenBank/DDBJ databases">
        <title>Pedobacter psychrophilus sp. nov., isolated from Antarctic fragmentary rock.</title>
        <authorList>
            <person name="Svec P."/>
        </authorList>
    </citation>
    <scope>NUCLEOTIDE SEQUENCE [LARGE SCALE GENOMIC DNA]</scope>
    <source>
        <strain evidence="2 3">CCM 8644</strain>
    </source>
</reference>
<proteinExistence type="predicted"/>
<accession>A0A179DMH0</accession>
<evidence type="ECO:0000259" key="1">
    <source>
        <dbReference type="SMART" id="SM01235"/>
    </source>
</evidence>
<dbReference type="OrthoDB" id="196738at2"/>
<sequence length="160" mass="18699">MVRKILFAIVAVLIIIQFIKPDKNIHAGEQVNNIKTQYKMLDTVNSILNVACYDCHSNNTRYPWYNNIQPTAWWLNDHVIEGKEHFNFDEFTTYSLKRQDHKLEELIESQEEGWMPLSSYTFIHKDANLNGSQKKMVIDWAKGLRQQIQSNPEFAASPAK</sequence>
<dbReference type="RefSeq" id="WP_068820952.1">
    <property type="nucleotide sequence ID" value="NZ_LWHJ01000011.1"/>
</dbReference>
<dbReference type="AlphaFoldDB" id="A0A179DMH0"/>